<keyword evidence="12" id="KW-1185">Reference proteome</keyword>
<organism evidence="11 12">
    <name type="scientific">Lupinus albus</name>
    <name type="common">White lupine</name>
    <name type="synonym">Lupinus termis</name>
    <dbReference type="NCBI Taxonomy" id="3870"/>
    <lineage>
        <taxon>Eukaryota</taxon>
        <taxon>Viridiplantae</taxon>
        <taxon>Streptophyta</taxon>
        <taxon>Embryophyta</taxon>
        <taxon>Tracheophyta</taxon>
        <taxon>Spermatophyta</taxon>
        <taxon>Magnoliopsida</taxon>
        <taxon>eudicotyledons</taxon>
        <taxon>Gunneridae</taxon>
        <taxon>Pentapetalae</taxon>
        <taxon>rosids</taxon>
        <taxon>fabids</taxon>
        <taxon>Fabales</taxon>
        <taxon>Fabaceae</taxon>
        <taxon>Papilionoideae</taxon>
        <taxon>50 kb inversion clade</taxon>
        <taxon>genistoids sensu lato</taxon>
        <taxon>core genistoids</taxon>
        <taxon>Genisteae</taxon>
        <taxon>Lupinus</taxon>
    </lineage>
</organism>
<dbReference type="InterPro" id="IPR008217">
    <property type="entry name" value="Ccc1_fam"/>
</dbReference>
<keyword evidence="7 9" id="KW-0472">Membrane</keyword>
<dbReference type="PANTHER" id="PTHR31851">
    <property type="entry name" value="FE(2+)/MN(2+) TRANSPORTER PCL1"/>
    <property type="match status" value="1"/>
</dbReference>
<dbReference type="EMBL" id="WOCE01000008">
    <property type="protein sequence ID" value="KAE9609380.1"/>
    <property type="molecule type" value="Genomic_DNA"/>
</dbReference>
<dbReference type="GO" id="GO:0005381">
    <property type="term" value="F:iron ion transmembrane transporter activity"/>
    <property type="evidence" value="ECO:0007669"/>
    <property type="project" value="UniProtKB-UniRule"/>
</dbReference>
<feature type="compositionally biased region" description="Polar residues" evidence="10">
    <location>
        <begin position="1"/>
        <end position="24"/>
    </location>
</feature>
<comment type="caution">
    <text evidence="11">The sequence shown here is derived from an EMBL/GenBank/DDBJ whole genome shotgun (WGS) entry which is preliminary data.</text>
</comment>
<evidence type="ECO:0000313" key="11">
    <source>
        <dbReference type="EMBL" id="KAE9609380.1"/>
    </source>
</evidence>
<dbReference type="Proteomes" id="UP000447434">
    <property type="component" value="Chromosome 8"/>
</dbReference>
<feature type="transmembrane region" description="Helical" evidence="9">
    <location>
        <begin position="136"/>
        <end position="156"/>
    </location>
</feature>
<dbReference type="GO" id="GO:0140315">
    <property type="term" value="F:iron ion sequestering activity"/>
    <property type="evidence" value="ECO:0007669"/>
    <property type="project" value="UniProtKB-UniRule"/>
</dbReference>
<accession>A0A6A4Q6J0</accession>
<dbReference type="GO" id="GO:0005774">
    <property type="term" value="C:vacuolar membrane"/>
    <property type="evidence" value="ECO:0007669"/>
    <property type="project" value="UniProtKB-SubCell"/>
</dbReference>
<keyword evidence="9" id="KW-0406">Ion transport</keyword>
<evidence type="ECO:0000256" key="3">
    <source>
        <dbReference type="ARBA" id="ARBA00022496"/>
    </source>
</evidence>
<dbReference type="OrthoDB" id="73465at2759"/>
<feature type="transmembrane region" description="Helical" evidence="9">
    <location>
        <begin position="163"/>
        <end position="184"/>
    </location>
</feature>
<feature type="region of interest" description="Disordered" evidence="10">
    <location>
        <begin position="1"/>
        <end position="27"/>
    </location>
</feature>
<dbReference type="Pfam" id="PF01988">
    <property type="entry name" value="VIT1"/>
    <property type="match status" value="2"/>
</dbReference>
<dbReference type="GO" id="GO:0005384">
    <property type="term" value="F:manganese ion transmembrane transporter activity"/>
    <property type="evidence" value="ECO:0007669"/>
    <property type="project" value="InterPro"/>
</dbReference>
<comment type="similarity">
    <text evidence="2 9">Belongs to the CCC1 family.</text>
</comment>
<evidence type="ECO:0000256" key="6">
    <source>
        <dbReference type="ARBA" id="ARBA00022989"/>
    </source>
</evidence>
<protein>
    <recommendedName>
        <fullName evidence="9">Vacuolar iron transporter</fullName>
    </recommendedName>
</protein>
<evidence type="ECO:0000256" key="2">
    <source>
        <dbReference type="ARBA" id="ARBA00007049"/>
    </source>
</evidence>
<keyword evidence="4 9" id="KW-0926">Vacuole</keyword>
<comment type="catalytic activity">
    <reaction evidence="8">
        <text>Fe(2+)(in) = Fe(2+)(out)</text>
        <dbReference type="Rhea" id="RHEA:28486"/>
        <dbReference type="ChEBI" id="CHEBI:29033"/>
    </reaction>
    <physiologicalReaction direction="left-to-right" evidence="8">
        <dbReference type="Rhea" id="RHEA:28487"/>
    </physiologicalReaction>
</comment>
<keyword evidence="3" id="KW-0408">Iron</keyword>
<reference evidence="12" key="1">
    <citation type="journal article" date="2020" name="Nat. Commun.">
        <title>Genome sequence of the cluster root forming white lupin.</title>
        <authorList>
            <person name="Hufnagel B."/>
            <person name="Marques A."/>
            <person name="Soriano A."/>
            <person name="Marques L."/>
            <person name="Divol F."/>
            <person name="Doumas P."/>
            <person name="Sallet E."/>
            <person name="Mancinotti D."/>
            <person name="Carrere S."/>
            <person name="Marande W."/>
            <person name="Arribat S."/>
            <person name="Keller J."/>
            <person name="Huneau C."/>
            <person name="Blein T."/>
            <person name="Aime D."/>
            <person name="Laguerre M."/>
            <person name="Taylor J."/>
            <person name="Schubert V."/>
            <person name="Nelson M."/>
            <person name="Geu-Flores F."/>
            <person name="Crespi M."/>
            <person name="Gallardo-Guerrero K."/>
            <person name="Delaux P.-M."/>
            <person name="Salse J."/>
            <person name="Berges H."/>
            <person name="Guyot R."/>
            <person name="Gouzy J."/>
            <person name="Peret B."/>
        </authorList>
    </citation>
    <scope>NUCLEOTIDE SEQUENCE [LARGE SCALE GENOMIC DNA]</scope>
    <source>
        <strain evidence="12">cv. Amiga</strain>
    </source>
</reference>
<comment type="function">
    <text evidence="9">Vacuolar Fe(2+) uptake transporter.</text>
</comment>
<dbReference type="AlphaFoldDB" id="A0A6A4Q6J0"/>
<evidence type="ECO:0000256" key="10">
    <source>
        <dbReference type="SAM" id="MobiDB-lite"/>
    </source>
</evidence>
<keyword evidence="6 9" id="KW-1133">Transmembrane helix</keyword>
<comment type="subcellular location">
    <subcellularLocation>
        <location evidence="1 9">Vacuole membrane</location>
        <topology evidence="1 9">Multi-pass membrane protein</topology>
    </subcellularLocation>
</comment>
<evidence type="ECO:0000256" key="5">
    <source>
        <dbReference type="ARBA" id="ARBA00022692"/>
    </source>
</evidence>
<evidence type="ECO:0000256" key="4">
    <source>
        <dbReference type="ARBA" id="ARBA00022554"/>
    </source>
</evidence>
<comment type="caution">
    <text evidence="9">Lacks conserved residue(s) required for the propagation of feature annotation.</text>
</comment>
<name>A0A6A4Q6J0_LUPAL</name>
<evidence type="ECO:0000256" key="7">
    <source>
        <dbReference type="ARBA" id="ARBA00023136"/>
    </source>
</evidence>
<feature type="transmembrane region" description="Helical" evidence="9">
    <location>
        <begin position="196"/>
        <end position="217"/>
    </location>
</feature>
<evidence type="ECO:0000313" key="12">
    <source>
        <dbReference type="Proteomes" id="UP000447434"/>
    </source>
</evidence>
<keyword evidence="5 9" id="KW-0812">Transmembrane</keyword>
<evidence type="ECO:0000256" key="8">
    <source>
        <dbReference type="ARBA" id="ARBA00044464"/>
    </source>
</evidence>
<gene>
    <name evidence="11" type="ORF">Lalb_Chr08g0245581</name>
</gene>
<dbReference type="GO" id="GO:0030026">
    <property type="term" value="P:intracellular manganese ion homeostasis"/>
    <property type="evidence" value="ECO:0007669"/>
    <property type="project" value="InterPro"/>
</dbReference>
<keyword evidence="3" id="KW-0410">Iron transport</keyword>
<evidence type="ECO:0000256" key="9">
    <source>
        <dbReference type="RuleBase" id="RU369115"/>
    </source>
</evidence>
<sequence>MADTQPRNHVTPPSNETNPSNMSNLDMEEGQIGSKENKVHIIDYAKRAQWLRAAVLGANDGLLSTASLMMGVGAVKKDSKTMIIAGVAGLIGGACSMAIGELVSVYSQYDIELAQMEREGDTSGKDKLPNPFQASIASAIAFATGALVPLLGAAFVKDYKARLGVVVAVVSVALIVFGWLGAVLGKAPLVRSSLRVLIGGWFAMALTFGLTKLFGYAGV</sequence>
<proteinExistence type="inferred from homology"/>
<keyword evidence="9" id="KW-0813">Transport</keyword>
<feature type="transmembrane region" description="Helical" evidence="9">
    <location>
        <begin position="83"/>
        <end position="106"/>
    </location>
</feature>
<evidence type="ECO:0000256" key="1">
    <source>
        <dbReference type="ARBA" id="ARBA00004128"/>
    </source>
</evidence>